<organism evidence="1">
    <name type="scientific">Cladocopium goreaui</name>
    <dbReference type="NCBI Taxonomy" id="2562237"/>
    <lineage>
        <taxon>Eukaryota</taxon>
        <taxon>Sar</taxon>
        <taxon>Alveolata</taxon>
        <taxon>Dinophyceae</taxon>
        <taxon>Suessiales</taxon>
        <taxon>Symbiodiniaceae</taxon>
        <taxon>Cladocopium</taxon>
    </lineage>
</organism>
<sequence length="290" mass="32246">MAPIERWYKKWDLLEEDSADSEKERKLQRTELEQVTYLPQDIVASLNQERNPERHEALLALNSFVAELHNPPRTTPARQQHLLRFLSQSLRGLQEGGELERIVWQVHAVLHHPEVSHRKLEECAGACALLAETAPVDPRLTSTILSSSRDRIHEFSAASLARTCWSAASLVKSSNNSEAALLLEKGLRCAEGKLADFVPEDVSLLAWACVAQPDRASNFFEKLQAVARAVPETDNAPQADCDNALEGLEGLSADARDASVGCGMHLEPEDLMRSPRPMAFPRDTQFVPVD</sequence>
<accession>A0A9P1D8B2</accession>
<keyword evidence="3" id="KW-1185">Reference proteome</keyword>
<dbReference type="EMBL" id="CAMXCT010003334">
    <property type="protein sequence ID" value="CAI4003841.1"/>
    <property type="molecule type" value="Genomic_DNA"/>
</dbReference>
<reference evidence="2" key="2">
    <citation type="submission" date="2024-04" db="EMBL/GenBank/DDBJ databases">
        <authorList>
            <person name="Chen Y."/>
            <person name="Shah S."/>
            <person name="Dougan E. K."/>
            <person name="Thang M."/>
            <person name="Chan C."/>
        </authorList>
    </citation>
    <scope>NUCLEOTIDE SEQUENCE [LARGE SCALE GENOMIC DNA]</scope>
</reference>
<dbReference type="Proteomes" id="UP001152797">
    <property type="component" value="Unassembled WGS sequence"/>
</dbReference>
<protein>
    <submittedName>
        <fullName evidence="1">Uncharacterized protein</fullName>
    </submittedName>
</protein>
<dbReference type="EMBL" id="CAMXCT030003334">
    <property type="protein sequence ID" value="CAL4791153.1"/>
    <property type="molecule type" value="Genomic_DNA"/>
</dbReference>
<dbReference type="AlphaFoldDB" id="A0A9P1D8B2"/>
<evidence type="ECO:0000313" key="2">
    <source>
        <dbReference type="EMBL" id="CAL1157216.1"/>
    </source>
</evidence>
<evidence type="ECO:0000313" key="1">
    <source>
        <dbReference type="EMBL" id="CAI4003841.1"/>
    </source>
</evidence>
<comment type="caution">
    <text evidence="1">The sequence shown here is derived from an EMBL/GenBank/DDBJ whole genome shotgun (WGS) entry which is preliminary data.</text>
</comment>
<evidence type="ECO:0000313" key="3">
    <source>
        <dbReference type="Proteomes" id="UP001152797"/>
    </source>
</evidence>
<dbReference type="OrthoDB" id="441693at2759"/>
<gene>
    <name evidence="1" type="ORF">C1SCF055_LOCUS29671</name>
</gene>
<name>A0A9P1D8B2_9DINO</name>
<proteinExistence type="predicted"/>
<dbReference type="EMBL" id="CAMXCT020003334">
    <property type="protein sequence ID" value="CAL1157216.1"/>
    <property type="molecule type" value="Genomic_DNA"/>
</dbReference>
<reference evidence="1" key="1">
    <citation type="submission" date="2022-10" db="EMBL/GenBank/DDBJ databases">
        <authorList>
            <person name="Chen Y."/>
            <person name="Dougan E. K."/>
            <person name="Chan C."/>
            <person name="Rhodes N."/>
            <person name="Thang M."/>
        </authorList>
    </citation>
    <scope>NUCLEOTIDE SEQUENCE</scope>
</reference>